<sequence>MYSIKLTSAHWKEVEQTLTSASCEDPCTFGPWQIPAFGETETYWTGCALFSAKSALQGYIVLGRSDTPWDEKTIALLQEIAKTIATILAIRMKLSISEYEKKKLIERLSFNDKRLRNLFDASPNMIYTCDGDDYITSMNPAGLKALGYTSQDEVVGKPFKDLLYNPEDRNIGLKRLFETGSTTYETILKGKDERLMYCMESIAVLRDENGKIRELQGIINDITERIEKERELWRTNLELSELNSKLQKTQELMVQQEKLASIGQLAAGVAHEINNPLGFLKSNHSVTSKYVTKAQELIKELIESGLSEQSSAIANQLDKQIEKIQEILTESAEGFERIIRIVADLKTFSRIDQGEGFAEYDVNAGIESTLVVAWNEIKYVADVEKQLGPIPKIMARGNELNQVWLNMLVNAAQAIEGAKKEERGRIIIKTWEEQGHIMVSIKDNGPGIPESIRKKIFDPFFTTKKPGKGTGLGLSISYNIIVETHKGQIIVNTEPGAGTEFVVILPITLTH</sequence>
<name>A0A7C3E7X8_9SPIR</name>
<comment type="catalytic activity">
    <reaction evidence="1">
        <text>ATP + protein L-histidine = ADP + protein N-phospho-L-histidine.</text>
        <dbReference type="EC" id="2.7.13.3"/>
    </reaction>
</comment>
<dbReference type="PROSITE" id="PS50112">
    <property type="entry name" value="PAS"/>
    <property type="match status" value="1"/>
</dbReference>
<evidence type="ECO:0000313" key="8">
    <source>
        <dbReference type="EMBL" id="HFH30031.1"/>
    </source>
</evidence>
<dbReference type="Gene3D" id="1.10.287.130">
    <property type="match status" value="1"/>
</dbReference>
<dbReference type="Pfam" id="PF13426">
    <property type="entry name" value="PAS_9"/>
    <property type="match status" value="1"/>
</dbReference>
<dbReference type="InterPro" id="IPR036890">
    <property type="entry name" value="HATPase_C_sf"/>
</dbReference>
<evidence type="ECO:0000256" key="4">
    <source>
        <dbReference type="SAM" id="Coils"/>
    </source>
</evidence>
<dbReference type="Gene3D" id="3.30.450.20">
    <property type="entry name" value="PAS domain"/>
    <property type="match status" value="1"/>
</dbReference>
<feature type="domain" description="Histidine kinase" evidence="5">
    <location>
        <begin position="268"/>
        <end position="509"/>
    </location>
</feature>
<dbReference type="PRINTS" id="PR00344">
    <property type="entry name" value="BCTRLSENSOR"/>
</dbReference>
<dbReference type="PANTHER" id="PTHR43065">
    <property type="entry name" value="SENSOR HISTIDINE KINASE"/>
    <property type="match status" value="1"/>
</dbReference>
<dbReference type="Pfam" id="PF02518">
    <property type="entry name" value="HATPase_c"/>
    <property type="match status" value="1"/>
</dbReference>
<keyword evidence="3" id="KW-0597">Phosphoprotein</keyword>
<dbReference type="InterPro" id="IPR004358">
    <property type="entry name" value="Sig_transdc_His_kin-like_C"/>
</dbReference>
<dbReference type="InterPro" id="IPR003661">
    <property type="entry name" value="HisK_dim/P_dom"/>
</dbReference>
<protein>
    <recommendedName>
        <fullName evidence="2">histidine kinase</fullName>
        <ecNumber evidence="2">2.7.13.3</ecNumber>
    </recommendedName>
</protein>
<dbReference type="InterPro" id="IPR000014">
    <property type="entry name" value="PAS"/>
</dbReference>
<organism evidence="8">
    <name type="scientific">Gracilinema caldarium</name>
    <dbReference type="NCBI Taxonomy" id="215591"/>
    <lineage>
        <taxon>Bacteria</taxon>
        <taxon>Pseudomonadati</taxon>
        <taxon>Spirochaetota</taxon>
        <taxon>Spirochaetia</taxon>
        <taxon>Spirochaetales</taxon>
        <taxon>Breznakiellaceae</taxon>
        <taxon>Gracilinema</taxon>
    </lineage>
</organism>
<keyword evidence="4" id="KW-0175">Coiled coil</keyword>
<dbReference type="EMBL" id="DSVL01000341">
    <property type="protein sequence ID" value="HFH30031.1"/>
    <property type="molecule type" value="Genomic_DNA"/>
</dbReference>
<dbReference type="SMART" id="SM00086">
    <property type="entry name" value="PAC"/>
    <property type="match status" value="1"/>
</dbReference>
<feature type="domain" description="PAC" evidence="7">
    <location>
        <begin position="182"/>
        <end position="234"/>
    </location>
</feature>
<dbReference type="InterPro" id="IPR035965">
    <property type="entry name" value="PAS-like_dom_sf"/>
</dbReference>
<evidence type="ECO:0000259" key="5">
    <source>
        <dbReference type="PROSITE" id="PS50109"/>
    </source>
</evidence>
<evidence type="ECO:0000256" key="1">
    <source>
        <dbReference type="ARBA" id="ARBA00000085"/>
    </source>
</evidence>
<feature type="coiled-coil region" evidence="4">
    <location>
        <begin position="212"/>
        <end position="259"/>
    </location>
</feature>
<feature type="domain" description="PAS" evidence="6">
    <location>
        <begin position="111"/>
        <end position="152"/>
    </location>
</feature>
<dbReference type="SUPFAM" id="SSF55874">
    <property type="entry name" value="ATPase domain of HSP90 chaperone/DNA topoisomerase II/histidine kinase"/>
    <property type="match status" value="1"/>
</dbReference>
<dbReference type="SMART" id="SM00091">
    <property type="entry name" value="PAS"/>
    <property type="match status" value="1"/>
</dbReference>
<dbReference type="SUPFAM" id="SSF55785">
    <property type="entry name" value="PYP-like sensor domain (PAS domain)"/>
    <property type="match status" value="1"/>
</dbReference>
<accession>A0A7C3E7X8</accession>
<dbReference type="CDD" id="cd00130">
    <property type="entry name" value="PAS"/>
    <property type="match status" value="1"/>
</dbReference>
<dbReference type="SMART" id="SM00388">
    <property type="entry name" value="HisKA"/>
    <property type="match status" value="1"/>
</dbReference>
<evidence type="ECO:0000259" key="6">
    <source>
        <dbReference type="PROSITE" id="PS50112"/>
    </source>
</evidence>
<gene>
    <name evidence="8" type="ORF">ENS59_11075</name>
</gene>
<dbReference type="PANTHER" id="PTHR43065:SF50">
    <property type="entry name" value="HISTIDINE KINASE"/>
    <property type="match status" value="1"/>
</dbReference>
<evidence type="ECO:0000259" key="7">
    <source>
        <dbReference type="PROSITE" id="PS50113"/>
    </source>
</evidence>
<dbReference type="EC" id="2.7.13.3" evidence="2"/>
<dbReference type="InterPro" id="IPR000700">
    <property type="entry name" value="PAS-assoc_C"/>
</dbReference>
<comment type="caution">
    <text evidence="8">The sequence shown here is derived from an EMBL/GenBank/DDBJ whole genome shotgun (WGS) entry which is preliminary data.</text>
</comment>
<dbReference type="PROSITE" id="PS50113">
    <property type="entry name" value="PAC"/>
    <property type="match status" value="1"/>
</dbReference>
<evidence type="ECO:0000256" key="3">
    <source>
        <dbReference type="ARBA" id="ARBA00022553"/>
    </source>
</evidence>
<dbReference type="CDD" id="cd00082">
    <property type="entry name" value="HisKA"/>
    <property type="match status" value="1"/>
</dbReference>
<dbReference type="GO" id="GO:0000155">
    <property type="term" value="F:phosphorelay sensor kinase activity"/>
    <property type="evidence" value="ECO:0007669"/>
    <property type="project" value="InterPro"/>
</dbReference>
<dbReference type="Gene3D" id="3.30.565.10">
    <property type="entry name" value="Histidine kinase-like ATPase, C-terminal domain"/>
    <property type="match status" value="1"/>
</dbReference>
<reference evidence="8" key="1">
    <citation type="journal article" date="2020" name="mSystems">
        <title>Genome- and Community-Level Interaction Insights into Carbon Utilization and Element Cycling Functions of Hydrothermarchaeota in Hydrothermal Sediment.</title>
        <authorList>
            <person name="Zhou Z."/>
            <person name="Liu Y."/>
            <person name="Xu W."/>
            <person name="Pan J."/>
            <person name="Luo Z.H."/>
            <person name="Li M."/>
        </authorList>
    </citation>
    <scope>NUCLEOTIDE SEQUENCE [LARGE SCALE GENOMIC DNA]</scope>
    <source>
        <strain evidence="8">SpSt-503</strain>
    </source>
</reference>
<evidence type="ECO:0000256" key="2">
    <source>
        <dbReference type="ARBA" id="ARBA00012438"/>
    </source>
</evidence>
<dbReference type="SUPFAM" id="SSF47384">
    <property type="entry name" value="Homodimeric domain of signal transducing histidine kinase"/>
    <property type="match status" value="1"/>
</dbReference>
<dbReference type="InterPro" id="IPR003594">
    <property type="entry name" value="HATPase_dom"/>
</dbReference>
<proteinExistence type="predicted"/>
<dbReference type="Pfam" id="PF00512">
    <property type="entry name" value="HisKA"/>
    <property type="match status" value="1"/>
</dbReference>
<dbReference type="PROSITE" id="PS50109">
    <property type="entry name" value="HIS_KIN"/>
    <property type="match status" value="1"/>
</dbReference>
<dbReference type="InterPro" id="IPR036097">
    <property type="entry name" value="HisK_dim/P_sf"/>
</dbReference>
<dbReference type="AlphaFoldDB" id="A0A7C3E7X8"/>
<dbReference type="NCBIfam" id="TIGR00229">
    <property type="entry name" value="sensory_box"/>
    <property type="match status" value="1"/>
</dbReference>
<dbReference type="InterPro" id="IPR005467">
    <property type="entry name" value="His_kinase_dom"/>
</dbReference>
<dbReference type="SMART" id="SM00387">
    <property type="entry name" value="HATPase_c"/>
    <property type="match status" value="1"/>
</dbReference>
<dbReference type="InterPro" id="IPR001610">
    <property type="entry name" value="PAC"/>
</dbReference>